<dbReference type="InterPro" id="IPR029058">
    <property type="entry name" value="AB_hydrolase_fold"/>
</dbReference>
<gene>
    <name evidence="3" type="ORF">GCM10010421_09210</name>
</gene>
<dbReference type="PANTHER" id="PTHR43520">
    <property type="entry name" value="ATP7, ISOFORM B"/>
    <property type="match status" value="1"/>
</dbReference>
<keyword evidence="4" id="KW-1185">Reference proteome</keyword>
<dbReference type="SUPFAM" id="SSF53474">
    <property type="entry name" value="alpha/beta-Hydrolases"/>
    <property type="match status" value="1"/>
</dbReference>
<feature type="compositionally biased region" description="Low complexity" evidence="2">
    <location>
        <begin position="135"/>
        <end position="151"/>
    </location>
</feature>
<proteinExistence type="predicted"/>
<evidence type="ECO:0000256" key="1">
    <source>
        <dbReference type="ARBA" id="ARBA00022967"/>
    </source>
</evidence>
<protein>
    <submittedName>
        <fullName evidence="3">Uncharacterized protein</fullName>
    </submittedName>
</protein>
<comment type="caution">
    <text evidence="3">The sequence shown here is derived from an EMBL/GenBank/DDBJ whole genome shotgun (WGS) entry which is preliminary data.</text>
</comment>
<dbReference type="Proteomes" id="UP001500460">
    <property type="component" value="Unassembled WGS sequence"/>
</dbReference>
<dbReference type="InterPro" id="IPR036412">
    <property type="entry name" value="HAD-like_sf"/>
</dbReference>
<reference evidence="4" key="1">
    <citation type="journal article" date="2019" name="Int. J. Syst. Evol. Microbiol.">
        <title>The Global Catalogue of Microorganisms (GCM) 10K type strain sequencing project: providing services to taxonomists for standard genome sequencing and annotation.</title>
        <authorList>
            <consortium name="The Broad Institute Genomics Platform"/>
            <consortium name="The Broad Institute Genome Sequencing Center for Infectious Disease"/>
            <person name="Wu L."/>
            <person name="Ma J."/>
        </authorList>
    </citation>
    <scope>NUCLEOTIDE SEQUENCE [LARGE SCALE GENOMIC DNA]</scope>
    <source>
        <strain evidence="4">JCM 6922</strain>
    </source>
</reference>
<dbReference type="InterPro" id="IPR023299">
    <property type="entry name" value="ATPase_P-typ_cyto_dom_N"/>
</dbReference>
<feature type="region of interest" description="Disordered" evidence="2">
    <location>
        <begin position="127"/>
        <end position="159"/>
    </location>
</feature>
<dbReference type="EMBL" id="BAAATK010000004">
    <property type="protein sequence ID" value="GAA2424786.1"/>
    <property type="molecule type" value="Genomic_DNA"/>
</dbReference>
<dbReference type="PANTHER" id="PTHR43520:SF8">
    <property type="entry name" value="P-TYPE CU(+) TRANSPORTER"/>
    <property type="match status" value="1"/>
</dbReference>
<name>A0ABP5WE08_9ACTN</name>
<evidence type="ECO:0000313" key="3">
    <source>
        <dbReference type="EMBL" id="GAA2424786.1"/>
    </source>
</evidence>
<evidence type="ECO:0000256" key="2">
    <source>
        <dbReference type="SAM" id="MobiDB-lite"/>
    </source>
</evidence>
<dbReference type="SUPFAM" id="SSF56784">
    <property type="entry name" value="HAD-like"/>
    <property type="match status" value="1"/>
</dbReference>
<organism evidence="3 4">
    <name type="scientific">Streptomyces glaucus</name>
    <dbReference type="NCBI Taxonomy" id="284029"/>
    <lineage>
        <taxon>Bacteria</taxon>
        <taxon>Bacillati</taxon>
        <taxon>Actinomycetota</taxon>
        <taxon>Actinomycetes</taxon>
        <taxon>Kitasatosporales</taxon>
        <taxon>Streptomycetaceae</taxon>
        <taxon>Streptomyces</taxon>
    </lineage>
</organism>
<keyword evidence="1" id="KW-1278">Translocase</keyword>
<evidence type="ECO:0000313" key="4">
    <source>
        <dbReference type="Proteomes" id="UP001500460"/>
    </source>
</evidence>
<accession>A0ABP5WE08</accession>
<dbReference type="Gene3D" id="3.40.1110.10">
    <property type="entry name" value="Calcium-transporting ATPase, cytoplasmic domain N"/>
    <property type="match status" value="1"/>
</dbReference>
<sequence>MPTGESVPVEVGTGDAVTGATVNACGRLVAEGADEDEVLRLAGALERAFEHPIAATVATGAAERAGDLTLVGGDLRAAADAVRLARKTLGTIKSNLFRAFAYNVAALPLAAAGLLNPMIAGAAMAFSPGPRRRQQPAPARLQGRWLTPCPRRTGEGRTTRPALVSPLLLPSPGRAPFMAHEEGRMRDFVYPGSGGCRLHGTAPGQGPGLVPLYGGGPDRYSLLPSARHLTGGFTVALPDNRGPDRSVCTAQTRHVRARYGTGPPSVPIGTSETAVIRRVTR</sequence>